<comment type="caution">
    <text evidence="1">The sequence shown here is derived from an EMBL/GenBank/DDBJ whole genome shotgun (WGS) entry which is preliminary data.</text>
</comment>
<keyword evidence="2" id="KW-1185">Reference proteome</keyword>
<proteinExistence type="predicted"/>
<dbReference type="EMBL" id="PVZG01000084">
    <property type="protein sequence ID" value="PRY11204.1"/>
    <property type="molecule type" value="Genomic_DNA"/>
</dbReference>
<evidence type="ECO:0000313" key="1">
    <source>
        <dbReference type="EMBL" id="PRY11204.1"/>
    </source>
</evidence>
<reference evidence="1 2" key="1">
    <citation type="submission" date="2018-03" db="EMBL/GenBank/DDBJ databases">
        <title>Genomic Encyclopedia of Archaeal and Bacterial Type Strains, Phase II (KMG-II): from individual species to whole genera.</title>
        <authorList>
            <person name="Goeker M."/>
        </authorList>
    </citation>
    <scope>NUCLEOTIDE SEQUENCE [LARGE SCALE GENOMIC DNA]</scope>
    <source>
        <strain evidence="1 2">DSM 45348</strain>
    </source>
</reference>
<dbReference type="AlphaFoldDB" id="A0A2T0QYE8"/>
<organism evidence="1 2">
    <name type="scientific">Pseudosporangium ferrugineum</name>
    <dbReference type="NCBI Taxonomy" id="439699"/>
    <lineage>
        <taxon>Bacteria</taxon>
        <taxon>Bacillati</taxon>
        <taxon>Actinomycetota</taxon>
        <taxon>Actinomycetes</taxon>
        <taxon>Micromonosporales</taxon>
        <taxon>Micromonosporaceae</taxon>
        <taxon>Pseudosporangium</taxon>
    </lineage>
</organism>
<dbReference type="Proteomes" id="UP000239209">
    <property type="component" value="Unassembled WGS sequence"/>
</dbReference>
<protein>
    <submittedName>
        <fullName evidence="1">Uncharacterized protein</fullName>
    </submittedName>
</protein>
<evidence type="ECO:0000313" key="2">
    <source>
        <dbReference type="Proteomes" id="UP000239209"/>
    </source>
</evidence>
<gene>
    <name evidence="1" type="ORF">CLV70_1841</name>
</gene>
<sequence length="69" mass="7921">MLICCQSYTKCFYVRQFDGSGRDNFDILGRVPTYLVVIHVLFSHVYTTSIPQYSAARFMHPLHEVHGGP</sequence>
<name>A0A2T0QYE8_9ACTN</name>
<accession>A0A2T0QYE8</accession>